<organism evidence="2 3">
    <name type="scientific">Coraliomargarita algicola</name>
    <dbReference type="NCBI Taxonomy" id="3092156"/>
    <lineage>
        <taxon>Bacteria</taxon>
        <taxon>Pseudomonadati</taxon>
        <taxon>Verrucomicrobiota</taxon>
        <taxon>Opitutia</taxon>
        <taxon>Puniceicoccales</taxon>
        <taxon>Coraliomargaritaceae</taxon>
        <taxon>Coraliomargarita</taxon>
    </lineage>
</organism>
<dbReference type="RefSeq" id="WP_319833906.1">
    <property type="nucleotide sequence ID" value="NZ_CP138858.1"/>
</dbReference>
<dbReference type="Proteomes" id="UP001324993">
    <property type="component" value="Chromosome"/>
</dbReference>
<evidence type="ECO:0000313" key="2">
    <source>
        <dbReference type="EMBL" id="WPJ97054.1"/>
    </source>
</evidence>
<protein>
    <recommendedName>
        <fullName evidence="1">EF-hand domain-containing protein</fullName>
    </recommendedName>
</protein>
<proteinExistence type="predicted"/>
<sequence length="150" mass="16962">MKLSFKLKIALLSLAISGTLLTAFGTLFFAFNYRAGIDRMDQEIRTLAESSLRGPRPHDYWENFQKSLDFIYGDQARSRIAFCVVGEARFFSENAPTELKGLAVSLKPEARREDFEVPLINRLDRNKDGHVTLDEFDGAAGDFVPIGPEW</sequence>
<accession>A0ABZ0RVQ3</accession>
<dbReference type="PROSITE" id="PS50222">
    <property type="entry name" value="EF_HAND_2"/>
    <property type="match status" value="1"/>
</dbReference>
<dbReference type="EMBL" id="CP138858">
    <property type="protein sequence ID" value="WPJ97054.1"/>
    <property type="molecule type" value="Genomic_DNA"/>
</dbReference>
<gene>
    <name evidence="2" type="ORF">SH580_04960</name>
</gene>
<dbReference type="PROSITE" id="PS00018">
    <property type="entry name" value="EF_HAND_1"/>
    <property type="match status" value="1"/>
</dbReference>
<evidence type="ECO:0000313" key="3">
    <source>
        <dbReference type="Proteomes" id="UP001324993"/>
    </source>
</evidence>
<reference evidence="2 3" key="1">
    <citation type="submission" date="2023-11" db="EMBL/GenBank/DDBJ databases">
        <title>Coraliomargarita sp. nov., isolated from marine algae.</title>
        <authorList>
            <person name="Lee J.K."/>
            <person name="Baek J.H."/>
            <person name="Kim J.M."/>
            <person name="Choi D.G."/>
            <person name="Jeon C.O."/>
        </authorList>
    </citation>
    <scope>NUCLEOTIDE SEQUENCE [LARGE SCALE GENOMIC DNA]</scope>
    <source>
        <strain evidence="2 3">J2-16</strain>
    </source>
</reference>
<feature type="domain" description="EF-hand" evidence="1">
    <location>
        <begin position="119"/>
        <end position="146"/>
    </location>
</feature>
<dbReference type="InterPro" id="IPR018247">
    <property type="entry name" value="EF_Hand_1_Ca_BS"/>
</dbReference>
<name>A0ABZ0RVQ3_9BACT</name>
<keyword evidence="3" id="KW-1185">Reference proteome</keyword>
<dbReference type="InterPro" id="IPR002048">
    <property type="entry name" value="EF_hand_dom"/>
</dbReference>
<evidence type="ECO:0000259" key="1">
    <source>
        <dbReference type="PROSITE" id="PS50222"/>
    </source>
</evidence>